<reference evidence="1" key="2">
    <citation type="journal article" date="2015" name="Data Brief">
        <title>Shoot transcriptome of the giant reed, Arundo donax.</title>
        <authorList>
            <person name="Barrero R.A."/>
            <person name="Guerrero F.D."/>
            <person name="Moolhuijzen P."/>
            <person name="Goolsby J.A."/>
            <person name="Tidwell J."/>
            <person name="Bellgard S.E."/>
            <person name="Bellgard M.I."/>
        </authorList>
    </citation>
    <scope>NUCLEOTIDE SEQUENCE</scope>
    <source>
        <tissue evidence="1">Shoot tissue taken approximately 20 cm above the soil surface</tissue>
    </source>
</reference>
<protein>
    <submittedName>
        <fullName evidence="1">Uncharacterized protein</fullName>
    </submittedName>
</protein>
<organism evidence="1">
    <name type="scientific">Arundo donax</name>
    <name type="common">Giant reed</name>
    <name type="synonym">Donax arundinaceus</name>
    <dbReference type="NCBI Taxonomy" id="35708"/>
    <lineage>
        <taxon>Eukaryota</taxon>
        <taxon>Viridiplantae</taxon>
        <taxon>Streptophyta</taxon>
        <taxon>Embryophyta</taxon>
        <taxon>Tracheophyta</taxon>
        <taxon>Spermatophyta</taxon>
        <taxon>Magnoliopsida</taxon>
        <taxon>Liliopsida</taxon>
        <taxon>Poales</taxon>
        <taxon>Poaceae</taxon>
        <taxon>PACMAD clade</taxon>
        <taxon>Arundinoideae</taxon>
        <taxon>Arundineae</taxon>
        <taxon>Arundo</taxon>
    </lineage>
</organism>
<dbReference type="EMBL" id="GBRH01159968">
    <property type="protein sequence ID" value="JAE37928.1"/>
    <property type="molecule type" value="Transcribed_RNA"/>
</dbReference>
<sequence length="25" mass="2651">MTKVIAGIKFVMVVASDDVPRCSPS</sequence>
<proteinExistence type="predicted"/>
<name>A0A0A9HYD1_ARUDO</name>
<reference evidence="1" key="1">
    <citation type="submission" date="2014-09" db="EMBL/GenBank/DDBJ databases">
        <authorList>
            <person name="Magalhaes I.L.F."/>
            <person name="Oliveira U."/>
            <person name="Santos F.R."/>
            <person name="Vidigal T.H.D.A."/>
            <person name="Brescovit A.D."/>
            <person name="Santos A.J."/>
        </authorList>
    </citation>
    <scope>NUCLEOTIDE SEQUENCE</scope>
    <source>
        <tissue evidence="1">Shoot tissue taken approximately 20 cm above the soil surface</tissue>
    </source>
</reference>
<dbReference type="AlphaFoldDB" id="A0A0A9HYD1"/>
<evidence type="ECO:0000313" key="1">
    <source>
        <dbReference type="EMBL" id="JAE37928.1"/>
    </source>
</evidence>
<accession>A0A0A9HYD1</accession>